<feature type="compositionally biased region" description="Basic and acidic residues" evidence="1">
    <location>
        <begin position="212"/>
        <end position="221"/>
    </location>
</feature>
<name>A0ABQ6MX82_9STRA</name>
<dbReference type="InterPro" id="IPR028889">
    <property type="entry name" value="USP"/>
</dbReference>
<feature type="domain" description="USP" evidence="2">
    <location>
        <begin position="292"/>
        <end position="574"/>
    </location>
</feature>
<feature type="compositionally biased region" description="Polar residues" evidence="1">
    <location>
        <begin position="223"/>
        <end position="235"/>
    </location>
</feature>
<dbReference type="CDD" id="cd02674">
    <property type="entry name" value="Peptidase_C19R"/>
    <property type="match status" value="1"/>
</dbReference>
<dbReference type="PROSITE" id="PS50235">
    <property type="entry name" value="USP_3"/>
    <property type="match status" value="1"/>
</dbReference>
<organism evidence="3 4">
    <name type="scientific">Tetraparma gracilis</name>
    <dbReference type="NCBI Taxonomy" id="2962635"/>
    <lineage>
        <taxon>Eukaryota</taxon>
        <taxon>Sar</taxon>
        <taxon>Stramenopiles</taxon>
        <taxon>Ochrophyta</taxon>
        <taxon>Bolidophyceae</taxon>
        <taxon>Parmales</taxon>
        <taxon>Triparmaceae</taxon>
        <taxon>Tetraparma</taxon>
    </lineage>
</organism>
<feature type="non-terminal residue" evidence="3">
    <location>
        <position position="1"/>
    </location>
</feature>
<dbReference type="Pfam" id="PF00443">
    <property type="entry name" value="UCH"/>
    <property type="match status" value="1"/>
</dbReference>
<dbReference type="SUPFAM" id="SSF54001">
    <property type="entry name" value="Cysteine proteinases"/>
    <property type="match status" value="1"/>
</dbReference>
<gene>
    <name evidence="3" type="ORF">TeGR_g3719</name>
</gene>
<dbReference type="InterPro" id="IPR001394">
    <property type="entry name" value="Peptidase_C19_UCH"/>
</dbReference>
<feature type="region of interest" description="Disordered" evidence="1">
    <location>
        <begin position="199"/>
        <end position="235"/>
    </location>
</feature>
<comment type="caution">
    <text evidence="3">The sequence shown here is derived from an EMBL/GenBank/DDBJ whole genome shotgun (WGS) entry which is preliminary data.</text>
</comment>
<accession>A0ABQ6MX82</accession>
<proteinExistence type="predicted"/>
<reference evidence="3 4" key="1">
    <citation type="journal article" date="2023" name="Commun. Biol.">
        <title>Genome analysis of Parmales, the sister group of diatoms, reveals the evolutionary specialization of diatoms from phago-mixotrophs to photoautotrophs.</title>
        <authorList>
            <person name="Ban H."/>
            <person name="Sato S."/>
            <person name="Yoshikawa S."/>
            <person name="Yamada K."/>
            <person name="Nakamura Y."/>
            <person name="Ichinomiya M."/>
            <person name="Sato N."/>
            <person name="Blanc-Mathieu R."/>
            <person name="Endo H."/>
            <person name="Kuwata A."/>
            <person name="Ogata H."/>
        </authorList>
    </citation>
    <scope>NUCLEOTIDE SEQUENCE [LARGE SCALE GENOMIC DNA]</scope>
</reference>
<dbReference type="InterPro" id="IPR050185">
    <property type="entry name" value="Ub_carboxyl-term_hydrolase"/>
</dbReference>
<feature type="compositionally biased region" description="Acidic residues" evidence="1">
    <location>
        <begin position="200"/>
        <end position="211"/>
    </location>
</feature>
<dbReference type="PANTHER" id="PTHR21646">
    <property type="entry name" value="UBIQUITIN CARBOXYL-TERMINAL HYDROLASE"/>
    <property type="match status" value="1"/>
</dbReference>
<evidence type="ECO:0000313" key="3">
    <source>
        <dbReference type="EMBL" id="GMI34451.1"/>
    </source>
</evidence>
<dbReference type="Proteomes" id="UP001165060">
    <property type="component" value="Unassembled WGS sequence"/>
</dbReference>
<keyword evidence="4" id="KW-1185">Reference proteome</keyword>
<evidence type="ECO:0000259" key="2">
    <source>
        <dbReference type="PROSITE" id="PS50235"/>
    </source>
</evidence>
<evidence type="ECO:0000256" key="1">
    <source>
        <dbReference type="SAM" id="MobiDB-lite"/>
    </source>
</evidence>
<dbReference type="EMBL" id="BRYB01000640">
    <property type="protein sequence ID" value="GMI34451.1"/>
    <property type="molecule type" value="Genomic_DNA"/>
</dbReference>
<dbReference type="PANTHER" id="PTHR21646:SF46">
    <property type="entry name" value="UBIQUITIN CARBOXYL-TERMINAL HYDROLASE"/>
    <property type="match status" value="1"/>
</dbReference>
<protein>
    <recommendedName>
        <fullName evidence="2">USP domain-containing protein</fullName>
    </recommendedName>
</protein>
<evidence type="ECO:0000313" key="4">
    <source>
        <dbReference type="Proteomes" id="UP001165060"/>
    </source>
</evidence>
<dbReference type="Gene3D" id="3.90.70.10">
    <property type="entry name" value="Cysteine proteinases"/>
    <property type="match status" value="1"/>
</dbReference>
<dbReference type="InterPro" id="IPR038765">
    <property type="entry name" value="Papain-like_cys_pep_sf"/>
</dbReference>
<sequence>PPQPPPTPPSQVPGKDDTTISATVVFPENARRTRVTVTVKKTDECSAFLAAVSAELSLSPPLEYADVVMGDFYHQKLYKTFEATDNVGQLTSNVDELVCLILNKVEPAAPSPDPAAAAPMVDEFDWMAALDKYGSTSEAPSAPPYNNRWAHHLAKARAYRPPAYSYNYNYGGGNNKYVQHRNDVEDARGFVRRIEARIEEIEEEEEEDGMESDTKEEKDSWSAHPSPSGAVTPQEISSKSYKYANVHTKMDCEAFTKALDMFDAEVLRVVASGSEESYEDGVEVVVAHVKRGGTSHNTYSSSYGRDADEASFSPLSSMRLPGTATVGDLKEAVAKSVKPYEMAEGSTAGVRGLQMSAKKGTSSNGTHRYADSVVALKDNDEKLLGSVVGGARCTLYVYWPDGEVTASLDLDKWAKGDAAPADAAGDCKNAAITLMDCLAKFSEREQLDESELWYCNKCKEHVRAFKQMSIWVPPPYLIIQLKRFSYRQSAYTSFHQRDKIDSLVHFPLEGLDLSPFVLGVEKDSLAPYDCYAVSNHFGGLGGGHYTAFCKDAGKWFNFDDSNVSEANQSDVVSA</sequence>